<reference evidence="3" key="1">
    <citation type="submission" date="2017-11" db="EMBL/GenBank/DDBJ databases">
        <title>Phenotypic and genomic properties of facultatively anaerobic sulfur-reducing natronoarchaea from hypersaline soda lakes.</title>
        <authorList>
            <person name="Sorokin D.Y."/>
            <person name="Kublanov I.V."/>
            <person name="Roman P."/>
            <person name="Sinninghe Damste J.S."/>
            <person name="Golyshin P.N."/>
            <person name="Rojo D."/>
            <person name="Ciordia S."/>
            <person name="Mena M.D.C."/>
            <person name="Ferrer M."/>
            <person name="Messina E."/>
            <person name="Smedile F."/>
            <person name="La Spada G."/>
            <person name="La Cono V."/>
            <person name="Yakimov M.M."/>
        </authorList>
    </citation>
    <scope>NUCLEOTIDE SEQUENCE [LARGE SCALE GENOMIC DNA]</scope>
    <source>
        <strain evidence="3">AArc-Sl</strain>
    </source>
</reference>
<keyword evidence="1" id="KW-1133">Transmembrane helix</keyword>
<dbReference type="RefSeq" id="WP_119821376.1">
    <property type="nucleotide sequence ID" value="NZ_CP025066.1"/>
</dbReference>
<keyword evidence="3" id="KW-1185">Reference proteome</keyword>
<proteinExistence type="predicted"/>
<dbReference type="AlphaFoldDB" id="A0A343TNU7"/>
<protein>
    <recommendedName>
        <fullName evidence="4">Transporter</fullName>
    </recommendedName>
</protein>
<evidence type="ECO:0000313" key="2">
    <source>
        <dbReference type="EMBL" id="AUX10769.1"/>
    </source>
</evidence>
<gene>
    <name evidence="2" type="ORF">AArcSl_3162</name>
</gene>
<dbReference type="GeneID" id="37879527"/>
<evidence type="ECO:0000256" key="1">
    <source>
        <dbReference type="SAM" id="Phobius"/>
    </source>
</evidence>
<dbReference type="InterPro" id="IPR055895">
    <property type="entry name" value="DUF7472"/>
</dbReference>
<dbReference type="KEGG" id="hdf:AArcSl_3162"/>
<name>A0A343TNU7_9EURY</name>
<feature type="transmembrane region" description="Helical" evidence="1">
    <location>
        <begin position="44"/>
        <end position="64"/>
    </location>
</feature>
<keyword evidence="1" id="KW-0812">Transmembrane</keyword>
<feature type="transmembrane region" description="Helical" evidence="1">
    <location>
        <begin position="12"/>
        <end position="32"/>
    </location>
</feature>
<dbReference type="EMBL" id="CP025066">
    <property type="protein sequence ID" value="AUX10769.1"/>
    <property type="molecule type" value="Genomic_DNA"/>
</dbReference>
<accession>A0A343TNU7</accession>
<dbReference type="OrthoDB" id="263502at2157"/>
<keyword evidence="1" id="KW-0472">Membrane</keyword>
<sequence>MEIDEEVRRKTIVSISAVAVFLAALVGVGIFYDGGDSLPEAGAMAIVGLLVAFVFLMAAVGFYLDRTK</sequence>
<evidence type="ECO:0000313" key="3">
    <source>
        <dbReference type="Proteomes" id="UP000263012"/>
    </source>
</evidence>
<dbReference type="Proteomes" id="UP000263012">
    <property type="component" value="Chromosome"/>
</dbReference>
<organism evidence="2 3">
    <name type="scientific">Halalkaliarchaeum desulfuricum</name>
    <dbReference type="NCBI Taxonomy" id="2055893"/>
    <lineage>
        <taxon>Archaea</taxon>
        <taxon>Methanobacteriati</taxon>
        <taxon>Methanobacteriota</taxon>
        <taxon>Stenosarchaea group</taxon>
        <taxon>Halobacteria</taxon>
        <taxon>Halobacteriales</taxon>
        <taxon>Haloferacaceae</taxon>
        <taxon>Halalkaliarchaeum</taxon>
    </lineage>
</organism>
<evidence type="ECO:0008006" key="4">
    <source>
        <dbReference type="Google" id="ProtNLM"/>
    </source>
</evidence>
<dbReference type="Pfam" id="PF24284">
    <property type="entry name" value="DUF7472"/>
    <property type="match status" value="1"/>
</dbReference>